<dbReference type="PIRSF" id="PIRSF001549">
    <property type="entry name" value="His-tRNA_synth"/>
    <property type="match status" value="1"/>
</dbReference>
<dbReference type="GO" id="GO:0005524">
    <property type="term" value="F:ATP binding"/>
    <property type="evidence" value="ECO:0007669"/>
    <property type="project" value="UniProtKB-UniRule"/>
</dbReference>
<dbReference type="SUPFAM" id="SSF55681">
    <property type="entry name" value="Class II aaRS and biotin synthetases"/>
    <property type="match status" value="1"/>
</dbReference>
<protein>
    <recommendedName>
        <fullName evidence="5">Histidine--tRNA ligase</fullName>
        <ecNumber evidence="5">6.1.1.21</ecNumber>
    </recommendedName>
    <alternativeName>
        <fullName evidence="5">Histidyl-tRNA synthetase</fullName>
        <shortName evidence="5">HisRS</shortName>
    </alternativeName>
</protein>
<keyword evidence="2 5" id="KW-0547">Nucleotide-binding</keyword>
<comment type="similarity">
    <text evidence="1 5">Belongs to the class-II aminoacyl-tRNA synthetase family.</text>
</comment>
<evidence type="ECO:0000256" key="2">
    <source>
        <dbReference type="ARBA" id="ARBA00022741"/>
    </source>
</evidence>
<dbReference type="InterPro" id="IPR004516">
    <property type="entry name" value="HisRS/HisZ"/>
</dbReference>
<dbReference type="CDD" id="cd00773">
    <property type="entry name" value="HisRS-like_core"/>
    <property type="match status" value="1"/>
</dbReference>
<dbReference type="HAMAP" id="MF_00127">
    <property type="entry name" value="His_tRNA_synth"/>
    <property type="match status" value="1"/>
</dbReference>
<feature type="domain" description="Aminoacyl-transfer RNA synthetases class-II family profile" evidence="8">
    <location>
        <begin position="17"/>
        <end position="346"/>
    </location>
</feature>
<dbReference type="InterPro" id="IPR045864">
    <property type="entry name" value="aa-tRNA-synth_II/BPL/LPL"/>
</dbReference>
<dbReference type="Pfam" id="PF13393">
    <property type="entry name" value="tRNA-synt_His"/>
    <property type="match status" value="1"/>
</dbReference>
<dbReference type="InterPro" id="IPR036621">
    <property type="entry name" value="Anticodon-bd_dom_sf"/>
</dbReference>
<evidence type="ECO:0000256" key="1">
    <source>
        <dbReference type="ARBA" id="ARBA00008226"/>
    </source>
</evidence>
<keyword evidence="5" id="KW-0963">Cytoplasm</keyword>
<keyword evidence="3 5" id="KW-0030">Aminoacyl-tRNA synthetase</keyword>
<dbReference type="PANTHER" id="PTHR43707">
    <property type="entry name" value="HISTIDYL-TRNA SYNTHETASE"/>
    <property type="match status" value="1"/>
</dbReference>
<dbReference type="InterPro" id="IPR041715">
    <property type="entry name" value="HisRS-like_core"/>
</dbReference>
<comment type="subcellular location">
    <subcellularLocation>
        <location evidence="5">Cytoplasm</location>
    </subcellularLocation>
</comment>
<sequence length="442" mass="50352">MIRTPKGMHDVLHGDLRYIEKIFEKAKSIAEFYGFLPIQTPHLEFADLFLRPLGETSDVVEKEMYTFRSRGGDFLALRPEGTAPAVRAYFENGMVSWPQPVKLYYCGSLFRHEKPQRGRFREHRQFGLEALGESDPIIDAIVIKILYLTLKELGFENVIIHMNSLGDKECRPAYKKDLIAYYKKKFNYLCKDCKRRLKENPLRLLDCKEEECVELRPQAPKIIDHLCEGCKNHFKGVLEFLDEGQIPYFLDHYLARGFDYYGRTVFEIFLEEEKRDAENAGDQTKKNGNNHAEENSAPLALGGGGRYDELAAILGAKSLPAVGGGLGLERVLQEMKRLNLPAKKVPPPKVFLVQIGLAAKKRSFRLMEELREAGIPVGESLTRDNLKTQLNIAAKIGAKLALIIGQKEAMEGSVIMRNMHEGTQEIVQQNKLLERIKIELKK</sequence>
<accession>A0A1F5WZS9</accession>
<feature type="binding site" evidence="6">
    <location>
        <position position="111"/>
    </location>
    <ligand>
        <name>L-histidine</name>
        <dbReference type="ChEBI" id="CHEBI:57595"/>
    </ligand>
</feature>
<feature type="binding site" evidence="6">
    <location>
        <position position="125"/>
    </location>
    <ligand>
        <name>L-histidine</name>
        <dbReference type="ChEBI" id="CHEBI:57595"/>
    </ligand>
</feature>
<dbReference type="EMBL" id="MFID01000016">
    <property type="protein sequence ID" value="OGF81166.1"/>
    <property type="molecule type" value="Genomic_DNA"/>
</dbReference>
<dbReference type="InterPro" id="IPR015807">
    <property type="entry name" value="His-tRNA-ligase"/>
</dbReference>
<organism evidence="9 10">
    <name type="scientific">Candidatus Giovannonibacteria bacterium RIFCSPLOWO2_01_FULL_45_34</name>
    <dbReference type="NCBI Taxonomy" id="1798351"/>
    <lineage>
        <taxon>Bacteria</taxon>
        <taxon>Candidatus Giovannoniibacteriota</taxon>
    </lineage>
</organism>
<evidence type="ECO:0000259" key="8">
    <source>
        <dbReference type="PROSITE" id="PS50862"/>
    </source>
</evidence>
<evidence type="ECO:0000256" key="6">
    <source>
        <dbReference type="PIRSR" id="PIRSR001549-1"/>
    </source>
</evidence>
<evidence type="ECO:0000313" key="10">
    <source>
        <dbReference type="Proteomes" id="UP000178114"/>
    </source>
</evidence>
<proteinExistence type="inferred from homology"/>
<feature type="binding site" evidence="6">
    <location>
        <position position="256"/>
    </location>
    <ligand>
        <name>L-histidine</name>
        <dbReference type="ChEBI" id="CHEBI:57595"/>
    </ligand>
</feature>
<dbReference type="PROSITE" id="PS50862">
    <property type="entry name" value="AA_TRNA_LIGASE_II"/>
    <property type="match status" value="1"/>
</dbReference>
<dbReference type="SUPFAM" id="SSF52954">
    <property type="entry name" value="Class II aaRS ABD-related"/>
    <property type="match status" value="1"/>
</dbReference>
<evidence type="ECO:0000256" key="4">
    <source>
        <dbReference type="ARBA" id="ARBA00047639"/>
    </source>
</evidence>
<feature type="binding site" evidence="6">
    <location>
        <begin position="80"/>
        <end position="82"/>
    </location>
    <ligand>
        <name>L-histidine</name>
        <dbReference type="ChEBI" id="CHEBI:57595"/>
    </ligand>
</feature>
<dbReference type="Gene3D" id="3.40.50.800">
    <property type="entry name" value="Anticodon-binding domain"/>
    <property type="match status" value="1"/>
</dbReference>
<dbReference type="STRING" id="1798351.A2930_01080"/>
<name>A0A1F5WZS9_9BACT</name>
<keyword evidence="5" id="KW-0436">Ligase</keyword>
<dbReference type="Gene3D" id="3.30.930.10">
    <property type="entry name" value="Bira Bifunctional Protein, Domain 2"/>
    <property type="match status" value="1"/>
</dbReference>
<dbReference type="GO" id="GO:0006427">
    <property type="term" value="P:histidyl-tRNA aminoacylation"/>
    <property type="evidence" value="ECO:0007669"/>
    <property type="project" value="UniProtKB-UniRule"/>
</dbReference>
<evidence type="ECO:0000256" key="5">
    <source>
        <dbReference type="HAMAP-Rule" id="MF_00127"/>
    </source>
</evidence>
<dbReference type="NCBIfam" id="TIGR00442">
    <property type="entry name" value="hisS"/>
    <property type="match status" value="1"/>
</dbReference>
<evidence type="ECO:0000256" key="7">
    <source>
        <dbReference type="SAM" id="MobiDB-lite"/>
    </source>
</evidence>
<dbReference type="EC" id="6.1.1.21" evidence="5"/>
<keyword evidence="5" id="KW-0067">ATP-binding</keyword>
<comment type="catalytic activity">
    <reaction evidence="4 5">
        <text>tRNA(His) + L-histidine + ATP = L-histidyl-tRNA(His) + AMP + diphosphate + H(+)</text>
        <dbReference type="Rhea" id="RHEA:17313"/>
        <dbReference type="Rhea" id="RHEA-COMP:9665"/>
        <dbReference type="Rhea" id="RHEA-COMP:9689"/>
        <dbReference type="ChEBI" id="CHEBI:15378"/>
        <dbReference type="ChEBI" id="CHEBI:30616"/>
        <dbReference type="ChEBI" id="CHEBI:33019"/>
        <dbReference type="ChEBI" id="CHEBI:57595"/>
        <dbReference type="ChEBI" id="CHEBI:78442"/>
        <dbReference type="ChEBI" id="CHEBI:78527"/>
        <dbReference type="ChEBI" id="CHEBI:456215"/>
        <dbReference type="EC" id="6.1.1.21"/>
    </reaction>
</comment>
<dbReference type="PANTHER" id="PTHR43707:SF1">
    <property type="entry name" value="HISTIDINE--TRNA LIGASE, MITOCHONDRIAL-RELATED"/>
    <property type="match status" value="1"/>
</dbReference>
<dbReference type="InterPro" id="IPR006195">
    <property type="entry name" value="aa-tRNA-synth_II"/>
</dbReference>
<dbReference type="GO" id="GO:0004821">
    <property type="term" value="F:histidine-tRNA ligase activity"/>
    <property type="evidence" value="ECO:0007669"/>
    <property type="project" value="UniProtKB-UniRule"/>
</dbReference>
<comment type="subunit">
    <text evidence="5">Homodimer.</text>
</comment>
<gene>
    <name evidence="5" type="primary">hisS</name>
    <name evidence="9" type="ORF">A2930_01080</name>
</gene>
<evidence type="ECO:0000313" key="9">
    <source>
        <dbReference type="EMBL" id="OGF81166.1"/>
    </source>
</evidence>
<dbReference type="GO" id="GO:0005737">
    <property type="term" value="C:cytoplasm"/>
    <property type="evidence" value="ECO:0007669"/>
    <property type="project" value="UniProtKB-SubCell"/>
</dbReference>
<evidence type="ECO:0000256" key="3">
    <source>
        <dbReference type="ARBA" id="ARBA00023146"/>
    </source>
</evidence>
<keyword evidence="5" id="KW-0648">Protein biosynthesis</keyword>
<comment type="caution">
    <text evidence="9">The sequence shown here is derived from an EMBL/GenBank/DDBJ whole genome shotgun (WGS) entry which is preliminary data.</text>
</comment>
<dbReference type="Pfam" id="PF03129">
    <property type="entry name" value="HGTP_anticodon"/>
    <property type="match status" value="1"/>
</dbReference>
<dbReference type="Proteomes" id="UP000178114">
    <property type="component" value="Unassembled WGS sequence"/>
</dbReference>
<feature type="binding site" evidence="6">
    <location>
        <position position="129"/>
    </location>
    <ligand>
        <name>L-histidine</name>
        <dbReference type="ChEBI" id="CHEBI:57595"/>
    </ligand>
</feature>
<dbReference type="AlphaFoldDB" id="A0A1F5WZS9"/>
<feature type="region of interest" description="Disordered" evidence="7">
    <location>
        <begin position="278"/>
        <end position="300"/>
    </location>
</feature>
<feature type="binding site" evidence="6">
    <location>
        <begin position="260"/>
        <end position="261"/>
    </location>
    <ligand>
        <name>L-histidine</name>
        <dbReference type="ChEBI" id="CHEBI:57595"/>
    </ligand>
</feature>
<reference evidence="9 10" key="1">
    <citation type="journal article" date="2016" name="Nat. Commun.">
        <title>Thousands of microbial genomes shed light on interconnected biogeochemical processes in an aquifer system.</title>
        <authorList>
            <person name="Anantharaman K."/>
            <person name="Brown C.T."/>
            <person name="Hug L.A."/>
            <person name="Sharon I."/>
            <person name="Castelle C.J."/>
            <person name="Probst A.J."/>
            <person name="Thomas B.C."/>
            <person name="Singh A."/>
            <person name="Wilkins M.J."/>
            <person name="Karaoz U."/>
            <person name="Brodie E.L."/>
            <person name="Williams K.H."/>
            <person name="Hubbard S.S."/>
            <person name="Banfield J.F."/>
        </authorList>
    </citation>
    <scope>NUCLEOTIDE SEQUENCE [LARGE SCALE GENOMIC DNA]</scope>
</reference>
<dbReference type="InterPro" id="IPR004154">
    <property type="entry name" value="Anticodon-bd"/>
</dbReference>